<protein>
    <recommendedName>
        <fullName evidence="6 11">Histone H4</fullName>
    </recommendedName>
</protein>
<keyword evidence="9 11" id="KW-0539">Nucleus</keyword>
<evidence type="ECO:0000256" key="8">
    <source>
        <dbReference type="ARBA" id="ARBA00023125"/>
    </source>
</evidence>
<dbReference type="InterPro" id="IPR001951">
    <property type="entry name" value="Histone_H4"/>
</dbReference>
<dbReference type="PANTHER" id="PTHR10484">
    <property type="entry name" value="HISTONE H4"/>
    <property type="match status" value="1"/>
</dbReference>
<evidence type="ECO:0000256" key="10">
    <source>
        <dbReference type="ARBA" id="ARBA00023269"/>
    </source>
</evidence>
<comment type="subunit">
    <text evidence="5 11">The nucleosome is a histone octamer containing two molecules each of H2A, H2B, H3 and H4 assembled in one H3-H4 heterotetramer and two H2A-H2B heterodimers. The octamer wraps approximately 147 bp of DNA.</text>
</comment>
<dbReference type="GO" id="GO:0005634">
    <property type="term" value="C:nucleus"/>
    <property type="evidence" value="ECO:0007669"/>
    <property type="project" value="UniProtKB-SubCell"/>
</dbReference>
<dbReference type="SUPFAM" id="SSF47113">
    <property type="entry name" value="Histone-fold"/>
    <property type="match status" value="1"/>
</dbReference>
<dbReference type="InterPro" id="IPR009072">
    <property type="entry name" value="Histone-fold"/>
</dbReference>
<dbReference type="GO" id="GO:0003677">
    <property type="term" value="F:DNA binding"/>
    <property type="evidence" value="ECO:0007669"/>
    <property type="project" value="UniProtKB-KW"/>
</dbReference>
<evidence type="ECO:0000256" key="9">
    <source>
        <dbReference type="ARBA" id="ARBA00023242"/>
    </source>
</evidence>
<dbReference type="GO" id="GO:0030527">
    <property type="term" value="F:structural constituent of chromatin"/>
    <property type="evidence" value="ECO:0007669"/>
    <property type="project" value="InterPro"/>
</dbReference>
<proteinExistence type="inferred from homology"/>
<feature type="domain" description="TATA box binding protein associated factor (TAF) histone-like fold" evidence="13">
    <location>
        <begin position="40"/>
        <end position="105"/>
    </location>
</feature>
<evidence type="ECO:0000256" key="12">
    <source>
        <dbReference type="SAM" id="MobiDB-lite"/>
    </source>
</evidence>
<dbReference type="SMART" id="SM00417">
    <property type="entry name" value="H4"/>
    <property type="match status" value="1"/>
</dbReference>
<dbReference type="PRINTS" id="PR00623">
    <property type="entry name" value="HISTONEH4"/>
</dbReference>
<comment type="caution">
    <text evidence="14">The sequence shown here is derived from an EMBL/GenBank/DDBJ whole genome shotgun (WGS) entry which is preliminary data.</text>
</comment>
<evidence type="ECO:0000256" key="6">
    <source>
        <dbReference type="ARBA" id="ARBA00020836"/>
    </source>
</evidence>
<accession>A0AA88YA97</accession>
<comment type="function">
    <text evidence="1 11">Core component of nucleosome. Nucleosomes wrap and compact DNA into chromatin, limiting DNA accessibility to the cellular machineries which require DNA as a template. Histones thereby play a central role in transcription regulation, DNA repair, DNA replication and chromosomal stability. DNA accessibility is regulated via a complex set of post-translational modifications of histones, also called histone code, and nucleosome remodeling.</text>
</comment>
<keyword evidence="10 11" id="KW-0544">Nucleosome core</keyword>
<evidence type="ECO:0000256" key="4">
    <source>
        <dbReference type="ARBA" id="ARBA00006564"/>
    </source>
</evidence>
<name>A0AA88YA97_PINIB</name>
<dbReference type="InterPro" id="IPR004823">
    <property type="entry name" value="TAF_TATA-bd_Histone-like_dom"/>
</dbReference>
<evidence type="ECO:0000313" key="15">
    <source>
        <dbReference type="Proteomes" id="UP001186944"/>
    </source>
</evidence>
<evidence type="ECO:0000256" key="11">
    <source>
        <dbReference type="RuleBase" id="RU000528"/>
    </source>
</evidence>
<evidence type="ECO:0000256" key="1">
    <source>
        <dbReference type="ARBA" id="ARBA00002001"/>
    </source>
</evidence>
<dbReference type="Proteomes" id="UP001186944">
    <property type="component" value="Unassembled WGS sequence"/>
</dbReference>
<feature type="compositionally biased region" description="Basic and acidic residues" evidence="12">
    <location>
        <begin position="1"/>
        <end position="18"/>
    </location>
</feature>
<evidence type="ECO:0000259" key="13">
    <source>
        <dbReference type="SMART" id="SM00803"/>
    </source>
</evidence>
<keyword evidence="8 11" id="KW-0238">DNA-binding</keyword>
<organism evidence="14 15">
    <name type="scientific">Pinctada imbricata</name>
    <name type="common">Atlantic pearl-oyster</name>
    <name type="synonym">Pinctada martensii</name>
    <dbReference type="NCBI Taxonomy" id="66713"/>
    <lineage>
        <taxon>Eukaryota</taxon>
        <taxon>Metazoa</taxon>
        <taxon>Spiralia</taxon>
        <taxon>Lophotrochozoa</taxon>
        <taxon>Mollusca</taxon>
        <taxon>Bivalvia</taxon>
        <taxon>Autobranchia</taxon>
        <taxon>Pteriomorphia</taxon>
        <taxon>Pterioida</taxon>
        <taxon>Pterioidea</taxon>
        <taxon>Pteriidae</taxon>
        <taxon>Pinctada</taxon>
    </lineage>
</organism>
<gene>
    <name evidence="14" type="ORF">FSP39_025317</name>
</gene>
<dbReference type="AlphaFoldDB" id="A0AA88YA97"/>
<dbReference type="GO" id="GO:0000786">
    <property type="term" value="C:nucleosome"/>
    <property type="evidence" value="ECO:0007669"/>
    <property type="project" value="UniProtKB-KW"/>
</dbReference>
<dbReference type="Gene3D" id="1.10.20.10">
    <property type="entry name" value="Histone, subunit A"/>
    <property type="match status" value="1"/>
</dbReference>
<dbReference type="SMART" id="SM00803">
    <property type="entry name" value="TAF"/>
    <property type="match status" value="1"/>
</dbReference>
<comment type="similarity">
    <text evidence="4 11">Belongs to the histone H4 family.</text>
</comment>
<evidence type="ECO:0000256" key="3">
    <source>
        <dbReference type="ARBA" id="ARBA00004286"/>
    </source>
</evidence>
<evidence type="ECO:0000256" key="2">
    <source>
        <dbReference type="ARBA" id="ARBA00004123"/>
    </source>
</evidence>
<feature type="region of interest" description="Disordered" evidence="12">
    <location>
        <begin position="1"/>
        <end position="40"/>
    </location>
</feature>
<keyword evidence="15" id="KW-1185">Reference proteome</keyword>
<evidence type="ECO:0000256" key="5">
    <source>
        <dbReference type="ARBA" id="ARBA00011538"/>
    </source>
</evidence>
<keyword evidence="7 11" id="KW-0158">Chromosome</keyword>
<dbReference type="Pfam" id="PF02969">
    <property type="entry name" value="TAF"/>
    <property type="match status" value="1"/>
</dbReference>
<dbReference type="CDD" id="cd22912">
    <property type="entry name" value="HFD_H4"/>
    <property type="match status" value="1"/>
</dbReference>
<reference evidence="14" key="1">
    <citation type="submission" date="2019-08" db="EMBL/GenBank/DDBJ databases">
        <title>The improved chromosome-level genome for the pearl oyster Pinctada fucata martensii using PacBio sequencing and Hi-C.</title>
        <authorList>
            <person name="Zheng Z."/>
        </authorList>
    </citation>
    <scope>NUCLEOTIDE SEQUENCE</scope>
    <source>
        <strain evidence="14">ZZ-2019</strain>
        <tissue evidence="14">Adductor muscle</tissue>
    </source>
</reference>
<comment type="subcellular location">
    <subcellularLocation>
        <location evidence="3">Chromosome</location>
    </subcellularLocation>
    <subcellularLocation>
        <location evidence="2">Nucleus</location>
    </subcellularLocation>
</comment>
<evidence type="ECO:0000256" key="7">
    <source>
        <dbReference type="ARBA" id="ARBA00022454"/>
    </source>
</evidence>
<sequence length="113" mass="13003">MSHEEEMSSEPPKEDTNKGLKQVTGAAKRRRPLRLSGNYKLNPTKSAIKRVARRGGVKRISAFTYEETRGVLRVYLENLIRDAIQYMECGKRKTVTVTDVENALRFQGKPMYR</sequence>
<dbReference type="GO" id="GO:0046982">
    <property type="term" value="F:protein heterodimerization activity"/>
    <property type="evidence" value="ECO:0007669"/>
    <property type="project" value="InterPro"/>
</dbReference>
<evidence type="ECO:0000313" key="14">
    <source>
        <dbReference type="EMBL" id="KAK3100787.1"/>
    </source>
</evidence>
<dbReference type="EMBL" id="VSWD01000006">
    <property type="protein sequence ID" value="KAK3100787.1"/>
    <property type="molecule type" value="Genomic_DNA"/>
</dbReference>